<keyword evidence="3" id="KW-1185">Reference proteome</keyword>
<reference evidence="2 3" key="1">
    <citation type="journal article" date="2015" name="Int. J. Syst. Evol. Microbiol.">
        <title>Streptomyces gilvifuscus sp. nov., an actinomycete that produces antibacterial compounds isolated from soil.</title>
        <authorList>
            <person name="Nguyen T.M."/>
            <person name="Kim J."/>
        </authorList>
    </citation>
    <scope>NUCLEOTIDE SEQUENCE [LARGE SCALE GENOMIC DNA]</scope>
    <source>
        <strain evidence="2 3">T113</strain>
    </source>
</reference>
<dbReference type="SUPFAM" id="SSF52540">
    <property type="entry name" value="P-loop containing nucleoside triphosphate hydrolases"/>
    <property type="match status" value="1"/>
</dbReference>
<comment type="caution">
    <text evidence="2">The sequence shown here is derived from an EMBL/GenBank/DDBJ whole genome shotgun (WGS) entry which is preliminary data.</text>
</comment>
<name>A0ABT5FYM3_9ACTN</name>
<dbReference type="RefSeq" id="WP_272176684.1">
    <property type="nucleotide sequence ID" value="NZ_JAQOSK010000010.1"/>
</dbReference>
<sequence length="115" mass="12175">MAVDPLIELRDVDKNYEEGEVLVVPARLPGDCRRRVAVARALATEPEASRCDRPTSAPAPETISVTDEPGPARSAADRAVLMIGGRAAADRAPGGLATGPRGRHAEDFPSKILQH</sequence>
<gene>
    <name evidence="2" type="ORF">PO587_24585</name>
</gene>
<organism evidence="2 3">
    <name type="scientific">Streptomyces gilvifuscus</name>
    <dbReference type="NCBI Taxonomy" id="1550617"/>
    <lineage>
        <taxon>Bacteria</taxon>
        <taxon>Bacillati</taxon>
        <taxon>Actinomycetota</taxon>
        <taxon>Actinomycetes</taxon>
        <taxon>Kitasatosporales</taxon>
        <taxon>Streptomycetaceae</taxon>
        <taxon>Streptomyces</taxon>
    </lineage>
</organism>
<evidence type="ECO:0000256" key="1">
    <source>
        <dbReference type="SAM" id="MobiDB-lite"/>
    </source>
</evidence>
<accession>A0ABT5FYM3</accession>
<dbReference type="EMBL" id="JAQOSK010000010">
    <property type="protein sequence ID" value="MDC2957637.1"/>
    <property type="molecule type" value="Genomic_DNA"/>
</dbReference>
<dbReference type="Proteomes" id="UP001221328">
    <property type="component" value="Unassembled WGS sequence"/>
</dbReference>
<dbReference type="InterPro" id="IPR027417">
    <property type="entry name" value="P-loop_NTPase"/>
</dbReference>
<evidence type="ECO:0000313" key="3">
    <source>
        <dbReference type="Proteomes" id="UP001221328"/>
    </source>
</evidence>
<protein>
    <submittedName>
        <fullName evidence="2">Uncharacterized protein</fullName>
    </submittedName>
</protein>
<feature type="region of interest" description="Disordered" evidence="1">
    <location>
        <begin position="45"/>
        <end position="73"/>
    </location>
</feature>
<feature type="region of interest" description="Disordered" evidence="1">
    <location>
        <begin position="90"/>
        <end position="115"/>
    </location>
</feature>
<evidence type="ECO:0000313" key="2">
    <source>
        <dbReference type="EMBL" id="MDC2957637.1"/>
    </source>
</evidence>
<proteinExistence type="predicted"/>